<dbReference type="PROSITE" id="PS50181">
    <property type="entry name" value="FBOX"/>
    <property type="match status" value="1"/>
</dbReference>
<dbReference type="Proteomes" id="UP000799779">
    <property type="component" value="Unassembled WGS sequence"/>
</dbReference>
<dbReference type="EMBL" id="ML977568">
    <property type="protein sequence ID" value="KAF2004276.1"/>
    <property type="molecule type" value="Genomic_DNA"/>
</dbReference>
<organism evidence="2 3">
    <name type="scientific">Amniculicola lignicola CBS 123094</name>
    <dbReference type="NCBI Taxonomy" id="1392246"/>
    <lineage>
        <taxon>Eukaryota</taxon>
        <taxon>Fungi</taxon>
        <taxon>Dikarya</taxon>
        <taxon>Ascomycota</taxon>
        <taxon>Pezizomycotina</taxon>
        <taxon>Dothideomycetes</taxon>
        <taxon>Pleosporomycetidae</taxon>
        <taxon>Pleosporales</taxon>
        <taxon>Amniculicolaceae</taxon>
        <taxon>Amniculicola</taxon>
    </lineage>
</organism>
<gene>
    <name evidence="2" type="ORF">P154DRAFT_531589</name>
</gene>
<keyword evidence="3" id="KW-1185">Reference proteome</keyword>
<feature type="domain" description="F-box" evidence="1">
    <location>
        <begin position="53"/>
        <end position="102"/>
    </location>
</feature>
<evidence type="ECO:0000313" key="2">
    <source>
        <dbReference type="EMBL" id="KAF2004276.1"/>
    </source>
</evidence>
<protein>
    <recommendedName>
        <fullName evidence="1">F-box domain-containing protein</fullName>
    </recommendedName>
</protein>
<reference evidence="2" key="1">
    <citation type="journal article" date="2020" name="Stud. Mycol.">
        <title>101 Dothideomycetes genomes: a test case for predicting lifestyles and emergence of pathogens.</title>
        <authorList>
            <person name="Haridas S."/>
            <person name="Albert R."/>
            <person name="Binder M."/>
            <person name="Bloem J."/>
            <person name="Labutti K."/>
            <person name="Salamov A."/>
            <person name="Andreopoulos B."/>
            <person name="Baker S."/>
            <person name="Barry K."/>
            <person name="Bills G."/>
            <person name="Bluhm B."/>
            <person name="Cannon C."/>
            <person name="Castanera R."/>
            <person name="Culley D."/>
            <person name="Daum C."/>
            <person name="Ezra D."/>
            <person name="Gonzalez J."/>
            <person name="Henrissat B."/>
            <person name="Kuo A."/>
            <person name="Liang C."/>
            <person name="Lipzen A."/>
            <person name="Lutzoni F."/>
            <person name="Magnuson J."/>
            <person name="Mondo S."/>
            <person name="Nolan M."/>
            <person name="Ohm R."/>
            <person name="Pangilinan J."/>
            <person name="Park H.-J."/>
            <person name="Ramirez L."/>
            <person name="Alfaro M."/>
            <person name="Sun H."/>
            <person name="Tritt A."/>
            <person name="Yoshinaga Y."/>
            <person name="Zwiers L.-H."/>
            <person name="Turgeon B."/>
            <person name="Goodwin S."/>
            <person name="Spatafora J."/>
            <person name="Crous P."/>
            <person name="Grigoriev I."/>
        </authorList>
    </citation>
    <scope>NUCLEOTIDE SEQUENCE</scope>
    <source>
        <strain evidence="2">CBS 123094</strain>
    </source>
</reference>
<proteinExistence type="predicted"/>
<evidence type="ECO:0000313" key="3">
    <source>
        <dbReference type="Proteomes" id="UP000799779"/>
    </source>
</evidence>
<sequence>MGPPDNAALQSHSLIILPSYITRHISLGYDDDDVAAFLSSIEASQRQVRQKEDDSLLHLPAEIVLMIVDLVPIDYILDFRLISRGVRDYIDSRVMNDYLCRTQVVVNVDTGYFPFHPKPDTYRGSRILRLFFSRLEQQDSSSQQDSDGNREVAVFHFYDDWLQEIQDSYQPGLNHKTTYYGVMHMGAPLKPATEMRSGKLHWCMQLDHGVMDLRFPHPADKYEVDVILTDDSAKYCIKIWNWKSMMIQFLRIERAIRRKMEQTKLNPCTFSHKEDSVRAIRRSQIQRNLDPQRRQDKRTIWALRLLTPLWGKRFCGEASPPYDILERTEEDSMRVLMLLRKEAAMTAAEHKNLQQLASDWKEMVSGMSTMSNLFKGWQGNFKISGMESMQINELLFSPKPIPENPIEWSNEFMAEVAEKVSRWKTQRNVIEQVKDLLVCSTVAMLTPEDAFDSTPSDI</sequence>
<name>A0A6A5X1P0_9PLEO</name>
<dbReference type="InterPro" id="IPR001810">
    <property type="entry name" value="F-box_dom"/>
</dbReference>
<accession>A0A6A5X1P0</accession>
<dbReference type="AlphaFoldDB" id="A0A6A5X1P0"/>
<evidence type="ECO:0000259" key="1">
    <source>
        <dbReference type="PROSITE" id="PS50181"/>
    </source>
</evidence>
<dbReference type="OrthoDB" id="3695298at2759"/>